<comment type="catalytic activity">
    <reaction evidence="7">
        <text>(6R)-5,10-methylene-5,6,7,8-tetrahydrofolate + 3-methyl-2-oxobutanoate + H2O = 2-dehydropantoate + (6S)-5,6,7,8-tetrahydrofolate</text>
        <dbReference type="Rhea" id="RHEA:11824"/>
        <dbReference type="ChEBI" id="CHEBI:11561"/>
        <dbReference type="ChEBI" id="CHEBI:11851"/>
        <dbReference type="ChEBI" id="CHEBI:15377"/>
        <dbReference type="ChEBI" id="CHEBI:15636"/>
        <dbReference type="ChEBI" id="CHEBI:57453"/>
        <dbReference type="EC" id="2.1.2.11"/>
    </reaction>
</comment>
<evidence type="ECO:0000256" key="4">
    <source>
        <dbReference type="ARBA" id="ARBA00022655"/>
    </source>
</evidence>
<evidence type="ECO:0000313" key="11">
    <source>
        <dbReference type="EMBL" id="MSN96955.1"/>
    </source>
</evidence>
<dbReference type="SUPFAM" id="SSF51621">
    <property type="entry name" value="Phosphoenolpyruvate/pyruvate domain"/>
    <property type="match status" value="1"/>
</dbReference>
<dbReference type="InterPro" id="IPR015813">
    <property type="entry name" value="Pyrv/PenolPyrv_kinase-like_dom"/>
</dbReference>
<dbReference type="Gene3D" id="3.20.20.60">
    <property type="entry name" value="Phosphoenolpyruvate-binding domains"/>
    <property type="match status" value="1"/>
</dbReference>
<keyword evidence="4 7" id="KW-0566">Pantothenate biosynthesis</keyword>
<dbReference type="NCBIfam" id="NF001452">
    <property type="entry name" value="PRK00311.1"/>
    <property type="match status" value="1"/>
</dbReference>
<dbReference type="GO" id="GO:0005737">
    <property type="term" value="C:cytoplasm"/>
    <property type="evidence" value="ECO:0007669"/>
    <property type="project" value="UniProtKB-SubCell"/>
</dbReference>
<organism evidence="11 12">
    <name type="scientific">Campylobacter portucalensis</name>
    <dbReference type="NCBI Taxonomy" id="2608384"/>
    <lineage>
        <taxon>Bacteria</taxon>
        <taxon>Pseudomonadati</taxon>
        <taxon>Campylobacterota</taxon>
        <taxon>Epsilonproteobacteria</taxon>
        <taxon>Campylobacterales</taxon>
        <taxon>Campylobacteraceae</taxon>
        <taxon>Campylobacter</taxon>
    </lineage>
</organism>
<dbReference type="PIRSF" id="PIRSF000388">
    <property type="entry name" value="Pantoate_hydroxy_MeTrfase"/>
    <property type="match status" value="1"/>
</dbReference>
<comment type="caution">
    <text evidence="11">The sequence shown here is derived from an EMBL/GenBank/DDBJ whole genome shotgun (WGS) entry which is preliminary data.</text>
</comment>
<evidence type="ECO:0000256" key="6">
    <source>
        <dbReference type="ARBA" id="ARBA00056497"/>
    </source>
</evidence>
<evidence type="ECO:0000313" key="12">
    <source>
        <dbReference type="Proteomes" id="UP000476338"/>
    </source>
</evidence>
<evidence type="ECO:0000256" key="9">
    <source>
        <dbReference type="PIRSR" id="PIRSR000388-2"/>
    </source>
</evidence>
<keyword evidence="7" id="KW-0963">Cytoplasm</keyword>
<evidence type="ECO:0000256" key="8">
    <source>
        <dbReference type="PIRSR" id="PIRSR000388-1"/>
    </source>
</evidence>
<dbReference type="InterPro" id="IPR003700">
    <property type="entry name" value="Pantoate_hydroxy_MeTrfase"/>
</dbReference>
<keyword evidence="5 7" id="KW-0808">Transferase</keyword>
<comment type="similarity">
    <text evidence="2 7">Belongs to the PanB family.</text>
</comment>
<comment type="cofactor">
    <cofactor evidence="7 10">
        <name>Mg(2+)</name>
        <dbReference type="ChEBI" id="CHEBI:18420"/>
    </cofactor>
    <text evidence="7 10">Binds 1 Mg(2+) ion per subunit.</text>
</comment>
<dbReference type="GO" id="GO:0032259">
    <property type="term" value="P:methylation"/>
    <property type="evidence" value="ECO:0007669"/>
    <property type="project" value="UniProtKB-KW"/>
</dbReference>
<feature type="binding site" evidence="7 10">
    <location>
        <position position="113"/>
    </location>
    <ligand>
        <name>Mg(2+)</name>
        <dbReference type="ChEBI" id="CHEBI:18420"/>
    </ligand>
</feature>
<dbReference type="FunFam" id="3.20.20.60:FF:000003">
    <property type="entry name" value="3-methyl-2-oxobutanoate hydroxymethyltransferase"/>
    <property type="match status" value="1"/>
</dbReference>
<dbReference type="RefSeq" id="WP_154571209.1">
    <property type="nucleotide sequence ID" value="NZ_VWSJ01000031.1"/>
</dbReference>
<name>A0A6L5WLR0_9BACT</name>
<keyword evidence="12" id="KW-1185">Reference proteome</keyword>
<dbReference type="HAMAP" id="MF_00156">
    <property type="entry name" value="PanB"/>
    <property type="match status" value="1"/>
</dbReference>
<dbReference type="Pfam" id="PF02548">
    <property type="entry name" value="Pantoate_transf"/>
    <property type="match status" value="1"/>
</dbReference>
<feature type="binding site" evidence="7 9">
    <location>
        <position position="82"/>
    </location>
    <ligand>
        <name>3-methyl-2-oxobutanoate</name>
        <dbReference type="ChEBI" id="CHEBI:11851"/>
    </ligand>
</feature>
<evidence type="ECO:0000256" key="1">
    <source>
        <dbReference type="ARBA" id="ARBA00005033"/>
    </source>
</evidence>
<dbReference type="NCBIfam" id="TIGR00222">
    <property type="entry name" value="panB"/>
    <property type="match status" value="1"/>
</dbReference>
<feature type="binding site" evidence="7 10">
    <location>
        <position position="43"/>
    </location>
    <ligand>
        <name>Mg(2+)</name>
        <dbReference type="ChEBI" id="CHEBI:18420"/>
    </ligand>
</feature>
<evidence type="ECO:0000256" key="10">
    <source>
        <dbReference type="PIRSR" id="PIRSR000388-3"/>
    </source>
</evidence>
<feature type="binding site" evidence="7 9">
    <location>
        <position position="111"/>
    </location>
    <ligand>
        <name>3-methyl-2-oxobutanoate</name>
        <dbReference type="ChEBI" id="CHEBI:11851"/>
    </ligand>
</feature>
<comment type="pathway">
    <text evidence="1 7">Cofactor biosynthesis; (R)-pantothenate biosynthesis; (R)-pantoate from 3-methyl-2-oxobutanoate: step 1/2.</text>
</comment>
<dbReference type="AlphaFoldDB" id="A0A6L5WLR0"/>
<sequence length="264" mass="29122">MHTKKVTINYLKNSKQKLTMITAYDALFASIFDGFVDMILVGDSLEMSFGGKNDTLEASMDSMIYHTKAVCNGAKLSYIIMDMPFGSVISKEIALKNSVRAYKETNADAIKIEATFNNLEIIKHIIDNGISVVAHIGLIPQNSRCESGYHIKGKSDNEADSLLNLALNLEQAGVTMIVVEGVVESVASKITNSLKIPVIGIGSGANTNGQVLVWSDMFGFFDKFKPKFVKRFLNGKELVQKALTNYIDEVKKGEFPSKEHYYKG</sequence>
<dbReference type="EC" id="2.1.2.11" evidence="7"/>
<dbReference type="GO" id="GO:0000287">
    <property type="term" value="F:magnesium ion binding"/>
    <property type="evidence" value="ECO:0007669"/>
    <property type="project" value="TreeGrafter"/>
</dbReference>
<accession>A0A6L5WLR0</accession>
<evidence type="ECO:0000256" key="7">
    <source>
        <dbReference type="HAMAP-Rule" id="MF_00156"/>
    </source>
</evidence>
<evidence type="ECO:0000256" key="5">
    <source>
        <dbReference type="ARBA" id="ARBA00022679"/>
    </source>
</evidence>
<dbReference type="GO" id="GO:0008168">
    <property type="term" value="F:methyltransferase activity"/>
    <property type="evidence" value="ECO:0007669"/>
    <property type="project" value="UniProtKB-KW"/>
</dbReference>
<comment type="function">
    <text evidence="6 7">Catalyzes the reversible reaction in which hydroxymethyl group from 5,10-methylenetetrahydrofolate is transferred onto alpha-ketoisovalerate to form ketopantoate.</text>
</comment>
<dbReference type="PANTHER" id="PTHR20881:SF0">
    <property type="entry name" value="3-METHYL-2-OXOBUTANOATE HYDROXYMETHYLTRANSFERASE"/>
    <property type="match status" value="1"/>
</dbReference>
<keyword evidence="7 10" id="KW-0479">Metal-binding</keyword>
<dbReference type="PANTHER" id="PTHR20881">
    <property type="entry name" value="3-METHYL-2-OXOBUTANOATE HYDROXYMETHYLTRANSFERASE"/>
    <property type="match status" value="1"/>
</dbReference>
<comment type="subcellular location">
    <subcellularLocation>
        <location evidence="7">Cytoplasm</location>
    </subcellularLocation>
</comment>
<reference evidence="11 12" key="1">
    <citation type="submission" date="2019-09" db="EMBL/GenBank/DDBJ databases">
        <authorList>
            <person name="Silva M."/>
            <person name="Pereira G."/>
            <person name="Lopes-Da-Costa L."/>
            <person name="Silva E."/>
        </authorList>
    </citation>
    <scope>NUCLEOTIDE SEQUENCE [LARGE SCALE GENOMIC DNA]</scope>
    <source>
        <strain evidence="11 12">FMV-PI01</strain>
    </source>
</reference>
<dbReference type="InterPro" id="IPR040442">
    <property type="entry name" value="Pyrv_kinase-like_dom_sf"/>
</dbReference>
<evidence type="ECO:0000256" key="2">
    <source>
        <dbReference type="ARBA" id="ARBA00008676"/>
    </source>
</evidence>
<dbReference type="UniPathway" id="UPA00028">
    <property type="reaction ID" value="UER00003"/>
</dbReference>
<keyword evidence="11" id="KW-0489">Methyltransferase</keyword>
<evidence type="ECO:0000256" key="3">
    <source>
        <dbReference type="ARBA" id="ARBA00011424"/>
    </source>
</evidence>
<comment type="subunit">
    <text evidence="3 7">Homodecamer; pentamer of dimers.</text>
</comment>
<dbReference type="EMBL" id="VWSJ01000031">
    <property type="protein sequence ID" value="MSN96955.1"/>
    <property type="molecule type" value="Genomic_DNA"/>
</dbReference>
<keyword evidence="7 10" id="KW-0460">Magnesium</keyword>
<feature type="binding site" evidence="7 10">
    <location>
        <position position="82"/>
    </location>
    <ligand>
        <name>Mg(2+)</name>
        <dbReference type="ChEBI" id="CHEBI:18420"/>
    </ligand>
</feature>
<protein>
    <recommendedName>
        <fullName evidence="7">3-methyl-2-oxobutanoate hydroxymethyltransferase</fullName>
        <ecNumber evidence="7">2.1.2.11</ecNumber>
    </recommendedName>
    <alternativeName>
        <fullName evidence="7">Ketopantoate hydroxymethyltransferase</fullName>
        <shortName evidence="7">KPHMT</shortName>
    </alternativeName>
</protein>
<reference evidence="11 12" key="2">
    <citation type="submission" date="2020-03" db="EMBL/GenBank/DDBJ databases">
        <title>Campylobacter portucalensis sp. nov., a new species of Campylobacter isolated from the reproductive tract of bulls.</title>
        <authorList>
            <person name="Silva M.F."/>
            <person name="Pereira G."/>
            <person name="Carneiro C."/>
            <person name="Hemphill A."/>
            <person name="Mateus L."/>
            <person name="Lopes-Da-Costa L."/>
            <person name="Silva E."/>
        </authorList>
    </citation>
    <scope>NUCLEOTIDE SEQUENCE [LARGE SCALE GENOMIC DNA]</scope>
    <source>
        <strain evidence="11 12">FMV-PI01</strain>
    </source>
</reference>
<dbReference type="CDD" id="cd06557">
    <property type="entry name" value="KPHMT-like"/>
    <property type="match status" value="1"/>
</dbReference>
<dbReference type="GO" id="GO:0015940">
    <property type="term" value="P:pantothenate biosynthetic process"/>
    <property type="evidence" value="ECO:0007669"/>
    <property type="project" value="UniProtKB-UniRule"/>
</dbReference>
<feature type="binding site" evidence="7 9">
    <location>
        <begin position="43"/>
        <end position="44"/>
    </location>
    <ligand>
        <name>3-methyl-2-oxobutanoate</name>
        <dbReference type="ChEBI" id="CHEBI:11851"/>
    </ligand>
</feature>
<feature type="active site" description="Proton acceptor" evidence="7 8">
    <location>
        <position position="180"/>
    </location>
</feature>
<gene>
    <name evidence="7 11" type="primary">panB</name>
    <name evidence="11" type="ORF">F1B92_07255</name>
</gene>
<dbReference type="GO" id="GO:0003864">
    <property type="term" value="F:3-methyl-2-oxobutanoate hydroxymethyltransferase activity"/>
    <property type="evidence" value="ECO:0007669"/>
    <property type="project" value="UniProtKB-UniRule"/>
</dbReference>
<proteinExistence type="inferred from homology"/>
<dbReference type="Proteomes" id="UP000476338">
    <property type="component" value="Unassembled WGS sequence"/>
</dbReference>